<reference evidence="2" key="1">
    <citation type="submission" date="2020-07" db="EMBL/GenBank/DDBJ databases">
        <authorList>
            <person name="Lin J."/>
        </authorList>
    </citation>
    <scope>NUCLEOTIDE SEQUENCE</scope>
</reference>
<accession>A0A6V7QBF2</accession>
<protein>
    <submittedName>
        <fullName evidence="2">Uncharacterized protein</fullName>
    </submittedName>
</protein>
<name>A0A6V7QBF2_ANACO</name>
<feature type="compositionally biased region" description="Basic and acidic residues" evidence="1">
    <location>
        <begin position="39"/>
        <end position="52"/>
    </location>
</feature>
<dbReference type="EMBL" id="LR862134">
    <property type="protein sequence ID" value="CAD1840207.1"/>
    <property type="molecule type" value="Genomic_DNA"/>
</dbReference>
<sequence>MLEVAVAAALPPEKDGEEGVRVQRHGIRRCVGDAVGDGLRGDTEEVRGERVRHGGAGGGVLEPEGVQERARDGGAEGGGAGQRILEESAEAVPRRGWRGQPRAVMEAALAGKE</sequence>
<organism evidence="2">
    <name type="scientific">Ananas comosus var. bracteatus</name>
    <name type="common">red pineapple</name>
    <dbReference type="NCBI Taxonomy" id="296719"/>
    <lineage>
        <taxon>Eukaryota</taxon>
        <taxon>Viridiplantae</taxon>
        <taxon>Streptophyta</taxon>
        <taxon>Embryophyta</taxon>
        <taxon>Tracheophyta</taxon>
        <taxon>Spermatophyta</taxon>
        <taxon>Magnoliopsida</taxon>
        <taxon>Liliopsida</taxon>
        <taxon>Poales</taxon>
        <taxon>Bromeliaceae</taxon>
        <taxon>Bromelioideae</taxon>
        <taxon>Ananas</taxon>
    </lineage>
</organism>
<dbReference type="AlphaFoldDB" id="A0A6V7QBF2"/>
<feature type="region of interest" description="Disordered" evidence="1">
    <location>
        <begin position="36"/>
        <end position="98"/>
    </location>
</feature>
<evidence type="ECO:0000256" key="1">
    <source>
        <dbReference type="SAM" id="MobiDB-lite"/>
    </source>
</evidence>
<evidence type="ECO:0000313" key="2">
    <source>
        <dbReference type="EMBL" id="CAD1840207.1"/>
    </source>
</evidence>
<proteinExistence type="predicted"/>
<gene>
    <name evidence="2" type="ORF">CB5_LOCUS23418</name>
</gene>